<evidence type="ECO:0000313" key="2">
    <source>
        <dbReference type="EMBL" id="ERK70760.1"/>
    </source>
</evidence>
<sequence>MPHTVVVGPRGGKMHSRARPRLTAGMAKRAVDRDRPTARAPFARD</sequence>
<organism evidence="2 3">
    <name type="scientific">Leifsonia aquatica ATCC 14665</name>
    <dbReference type="NCBI Taxonomy" id="1358026"/>
    <lineage>
        <taxon>Bacteria</taxon>
        <taxon>Bacillati</taxon>
        <taxon>Actinomycetota</taxon>
        <taxon>Actinomycetes</taxon>
        <taxon>Micrococcales</taxon>
        <taxon>Microbacteriaceae</taxon>
        <taxon>Leifsonia</taxon>
    </lineage>
</organism>
<feature type="region of interest" description="Disordered" evidence="1">
    <location>
        <begin position="1"/>
        <end position="45"/>
    </location>
</feature>
<name>U2R681_LEIAQ</name>
<dbReference type="Proteomes" id="UP000016605">
    <property type="component" value="Unassembled WGS sequence"/>
</dbReference>
<comment type="caution">
    <text evidence="2">The sequence shown here is derived from an EMBL/GenBank/DDBJ whole genome shotgun (WGS) entry which is preliminary data.</text>
</comment>
<proteinExistence type="predicted"/>
<dbReference type="AlphaFoldDB" id="U2R681"/>
<gene>
    <name evidence="2" type="ORF">N136_02895</name>
</gene>
<feature type="compositionally biased region" description="Basic and acidic residues" evidence="1">
    <location>
        <begin position="29"/>
        <end position="45"/>
    </location>
</feature>
<protein>
    <submittedName>
        <fullName evidence="2">Uncharacterized protein</fullName>
    </submittedName>
</protein>
<dbReference type="HOGENOM" id="CLU_3201538_0_0_11"/>
<reference evidence="2 3" key="1">
    <citation type="submission" date="2013-08" db="EMBL/GenBank/DDBJ databases">
        <authorList>
            <person name="Weinstock G."/>
            <person name="Sodergren E."/>
            <person name="Wylie T."/>
            <person name="Fulton L."/>
            <person name="Fulton R."/>
            <person name="Fronick C."/>
            <person name="O'Laughlin M."/>
            <person name="Godfrey J."/>
            <person name="Miner T."/>
            <person name="Herter B."/>
            <person name="Appelbaum E."/>
            <person name="Cordes M."/>
            <person name="Lek S."/>
            <person name="Wollam A."/>
            <person name="Pepin K.H."/>
            <person name="Palsikar V.B."/>
            <person name="Mitreva M."/>
            <person name="Wilson R.K."/>
        </authorList>
    </citation>
    <scope>NUCLEOTIDE SEQUENCE [LARGE SCALE GENOMIC DNA]</scope>
    <source>
        <strain evidence="2 3">ATCC 14665</strain>
    </source>
</reference>
<accession>U2R681</accession>
<dbReference type="EMBL" id="AWVQ01000387">
    <property type="protein sequence ID" value="ERK70760.1"/>
    <property type="molecule type" value="Genomic_DNA"/>
</dbReference>
<evidence type="ECO:0000313" key="3">
    <source>
        <dbReference type="Proteomes" id="UP000016605"/>
    </source>
</evidence>
<evidence type="ECO:0000256" key="1">
    <source>
        <dbReference type="SAM" id="MobiDB-lite"/>
    </source>
</evidence>